<dbReference type="GO" id="GO:0005886">
    <property type="term" value="C:plasma membrane"/>
    <property type="evidence" value="ECO:0007669"/>
    <property type="project" value="UniProtKB-SubCell"/>
</dbReference>
<evidence type="ECO:0000256" key="9">
    <source>
        <dbReference type="ARBA" id="ARBA00023170"/>
    </source>
</evidence>
<evidence type="ECO:0000256" key="7">
    <source>
        <dbReference type="ARBA" id="ARBA00022989"/>
    </source>
</evidence>
<evidence type="ECO:0000256" key="1">
    <source>
        <dbReference type="ARBA" id="ARBA00004236"/>
    </source>
</evidence>
<feature type="transmembrane region" description="Helical" evidence="12">
    <location>
        <begin position="485"/>
        <end position="504"/>
    </location>
</feature>
<organism evidence="13 14">
    <name type="scientific">Reticulomyxa filosa</name>
    <dbReference type="NCBI Taxonomy" id="46433"/>
    <lineage>
        <taxon>Eukaryota</taxon>
        <taxon>Sar</taxon>
        <taxon>Rhizaria</taxon>
        <taxon>Retaria</taxon>
        <taxon>Foraminifera</taxon>
        <taxon>Monothalamids</taxon>
        <taxon>Reticulomyxidae</taxon>
        <taxon>Reticulomyxa</taxon>
    </lineage>
</organism>
<evidence type="ECO:0000256" key="3">
    <source>
        <dbReference type="ARBA" id="ARBA00022614"/>
    </source>
</evidence>
<dbReference type="PANTHER" id="PTHR48052">
    <property type="entry name" value="UNNAMED PRODUCT"/>
    <property type="match status" value="1"/>
</dbReference>
<dbReference type="Pfam" id="PF00560">
    <property type="entry name" value="LRR_1"/>
    <property type="match status" value="4"/>
</dbReference>
<keyword evidence="2" id="KW-1003">Cell membrane</keyword>
<evidence type="ECO:0000256" key="2">
    <source>
        <dbReference type="ARBA" id="ARBA00022475"/>
    </source>
</evidence>
<feature type="transmembrane region" description="Helical" evidence="12">
    <location>
        <begin position="584"/>
        <end position="605"/>
    </location>
</feature>
<keyword evidence="3" id="KW-0433">Leucine-rich repeat</keyword>
<keyword evidence="7 12" id="KW-1133">Transmembrane helix</keyword>
<feature type="transmembrane region" description="Helical" evidence="12">
    <location>
        <begin position="1019"/>
        <end position="1043"/>
    </location>
</feature>
<dbReference type="SMART" id="SM00369">
    <property type="entry name" value="LRR_TYP"/>
    <property type="match status" value="3"/>
</dbReference>
<evidence type="ECO:0000256" key="6">
    <source>
        <dbReference type="ARBA" id="ARBA00022737"/>
    </source>
</evidence>
<dbReference type="OrthoDB" id="676979at2759"/>
<feature type="transmembrane region" description="Helical" evidence="12">
    <location>
        <begin position="983"/>
        <end position="1007"/>
    </location>
</feature>
<dbReference type="SUPFAM" id="SSF52058">
    <property type="entry name" value="L domain-like"/>
    <property type="match status" value="1"/>
</dbReference>
<feature type="transmembrane region" description="Helical" evidence="12">
    <location>
        <begin position="544"/>
        <end position="564"/>
    </location>
</feature>
<dbReference type="InterPro" id="IPR003591">
    <property type="entry name" value="Leu-rich_rpt_typical-subtyp"/>
</dbReference>
<feature type="transmembrane region" description="Helical" evidence="12">
    <location>
        <begin position="702"/>
        <end position="721"/>
    </location>
</feature>
<feature type="transmembrane region" description="Helical" evidence="12">
    <location>
        <begin position="751"/>
        <end position="773"/>
    </location>
</feature>
<keyword evidence="8 12" id="KW-0472">Membrane</keyword>
<evidence type="ECO:0000313" key="14">
    <source>
        <dbReference type="Proteomes" id="UP000023152"/>
    </source>
</evidence>
<reference evidence="13 14" key="1">
    <citation type="journal article" date="2013" name="Curr. Biol.">
        <title>The Genome of the Foraminiferan Reticulomyxa filosa.</title>
        <authorList>
            <person name="Glockner G."/>
            <person name="Hulsmann N."/>
            <person name="Schleicher M."/>
            <person name="Noegel A.A."/>
            <person name="Eichinger L."/>
            <person name="Gallinger C."/>
            <person name="Pawlowski J."/>
            <person name="Sierra R."/>
            <person name="Euteneuer U."/>
            <person name="Pillet L."/>
            <person name="Moustafa A."/>
            <person name="Platzer M."/>
            <person name="Groth M."/>
            <person name="Szafranski K."/>
            <person name="Schliwa M."/>
        </authorList>
    </citation>
    <scope>NUCLEOTIDE SEQUENCE [LARGE SCALE GENOMIC DNA]</scope>
</reference>
<sequence>MASELSNLRELYLPDNHLNGTLPNEIGNLWQLQTLVLYGNEFTGNIPSTVGNLTHLSDFDLRDNYFSGRIPEEVGNMSELVYLYLESNQLSGPIPPTLGRLTQLVFFIVSANLLSGTVPLEIGDLVNLTMLVLSNNKLSGELPKELGGLSNIKYIDLSNNHLNNSLDQIAPYWQWPNLALLDLSQNEFVGSLPITTWKSNFPTLSLLSLRDNQLSGTIEPAFSNWTRLQIVDLSDNSFHGTLPLFDNLTWLTIFVADNNHFEGAIPSLRHNNYLNIFSVGNNQFRNKLPLLPTDMSDALILGFQNNHLSDNNITQWSIFCLCLCNVYNISGDLQILALFNNPGLTGSLPASVYNSNLRALLLHGCGISGELPWSNGSYGHTTFATISKNRLSGALPHSMFDTNQIRKSTLIMTFLFLFFFGTVLSLHFDISKKLSGGLYLTGNRMTRNKQWPNLVSNSQLPDYVSTDEKNAQNLCIRTEREFGEIMVVAIALALASFLFAFRLFQYPFFKQYIGEKWDLFRPQLLQNHVNFLQMKDAFEMLNSWLGIIVVIVLTSIYFAGSGYYSRGYPLSHLSLAYFESSSVGVTVVMLLTVLFSNGVVAAYAFDRLRNPRPYTASFRMTELQKENKEEAKENISTNVSLQTAQPQTTQQTQTQSLTFDWKIYVKFLLTLIGWMIAITCIFLYFAFAALPGNNTLNLSTTFLYLIQQIMSLVFSIHNSFIAKDLAFYTTEIVFYHAGIKHRSSVRKYHNALLVILRSFACVFVPIVTALFFYDNCARAWVHYWIPCAQSNPEDVVVGYEWNVIWLIVGEVTAKGRVVGMKWNDICHNHQYQPGKMREYVSCVCKCIREILEKWGNIIVIQKVFDMITPWLFVGCRKFVSWANIYQPSSYQIHIEILDIYSNLELTFLLGLFCPLVIPLSAMALFSYYCTYQYLLYKDKRYTLSEQFSAFPFWILAVPFFFQQIVWMLLSIHNDSMFSSSSMAIYLLCCGLIAIDCCFMAAISISCWKNGRAKSIWRGLGSYIITLFFVSLHFFCCSIFDYHFCDYLMRTFSKQVSNVTLLIGFVFLCLFLIKLD</sequence>
<evidence type="ECO:0000313" key="13">
    <source>
        <dbReference type="EMBL" id="ETO11844.1"/>
    </source>
</evidence>
<evidence type="ECO:0000256" key="10">
    <source>
        <dbReference type="ARBA" id="ARBA00023180"/>
    </source>
</evidence>
<keyword evidence="4 12" id="KW-0812">Transmembrane</keyword>
<protein>
    <submittedName>
        <fullName evidence="13">Uncharacterized protein</fullName>
    </submittedName>
</protein>
<evidence type="ECO:0000256" key="11">
    <source>
        <dbReference type="ARBA" id="ARBA00037847"/>
    </source>
</evidence>
<dbReference type="GO" id="GO:0012505">
    <property type="term" value="C:endomembrane system"/>
    <property type="evidence" value="ECO:0007669"/>
    <property type="project" value="UniProtKB-SubCell"/>
</dbReference>
<evidence type="ECO:0000256" key="12">
    <source>
        <dbReference type="SAM" id="Phobius"/>
    </source>
</evidence>
<dbReference type="Gene3D" id="3.80.10.10">
    <property type="entry name" value="Ribonuclease Inhibitor"/>
    <property type="match status" value="4"/>
</dbReference>
<comment type="caution">
    <text evidence="13">The sequence shown here is derived from an EMBL/GenBank/DDBJ whole genome shotgun (WGS) entry which is preliminary data.</text>
</comment>
<dbReference type="Proteomes" id="UP000023152">
    <property type="component" value="Unassembled WGS sequence"/>
</dbReference>
<keyword evidence="6" id="KW-0677">Repeat</keyword>
<keyword evidence="5" id="KW-0732">Signal</keyword>
<evidence type="ECO:0000256" key="4">
    <source>
        <dbReference type="ARBA" id="ARBA00022692"/>
    </source>
</evidence>
<feature type="transmembrane region" description="Helical" evidence="12">
    <location>
        <begin position="907"/>
        <end position="929"/>
    </location>
</feature>
<dbReference type="PANTHER" id="PTHR48052:SF8">
    <property type="entry name" value="LRR RECEPTOR-LIKE SERINE_THREONINE-PROTEIN KINASE FLS2"/>
    <property type="match status" value="1"/>
</dbReference>
<dbReference type="FunFam" id="3.80.10.10:FF:000299">
    <property type="entry name" value="Piriformospora indica-insensitive protein 2"/>
    <property type="match status" value="1"/>
</dbReference>
<dbReference type="EMBL" id="ASPP01021964">
    <property type="protein sequence ID" value="ETO11844.1"/>
    <property type="molecule type" value="Genomic_DNA"/>
</dbReference>
<dbReference type="InterPro" id="IPR032675">
    <property type="entry name" value="LRR_dom_sf"/>
</dbReference>
<keyword evidence="9" id="KW-0675">Receptor</keyword>
<keyword evidence="14" id="KW-1185">Reference proteome</keyword>
<comment type="subcellular location">
    <subcellularLocation>
        <location evidence="1">Cell membrane</location>
    </subcellularLocation>
    <subcellularLocation>
        <location evidence="11">Endomembrane system</location>
        <topology evidence="11">Single-pass membrane protein</topology>
    </subcellularLocation>
</comment>
<evidence type="ECO:0000256" key="8">
    <source>
        <dbReference type="ARBA" id="ARBA00023136"/>
    </source>
</evidence>
<evidence type="ECO:0000256" key="5">
    <source>
        <dbReference type="ARBA" id="ARBA00022729"/>
    </source>
</evidence>
<keyword evidence="10" id="KW-0325">Glycoprotein</keyword>
<accession>X6MD80</accession>
<feature type="transmembrane region" description="Helical" evidence="12">
    <location>
        <begin position="667"/>
        <end position="690"/>
    </location>
</feature>
<proteinExistence type="predicted"/>
<gene>
    <name evidence="13" type="ORF">RFI_25532</name>
</gene>
<dbReference type="InterPro" id="IPR001611">
    <property type="entry name" value="Leu-rich_rpt"/>
</dbReference>
<name>X6MD80_RETFI</name>
<feature type="transmembrane region" description="Helical" evidence="12">
    <location>
        <begin position="950"/>
        <end position="971"/>
    </location>
</feature>
<dbReference type="AlphaFoldDB" id="X6MD80"/>
<feature type="transmembrane region" description="Helical" evidence="12">
    <location>
        <begin position="409"/>
        <end position="428"/>
    </location>
</feature>
<feature type="transmembrane region" description="Helical" evidence="12">
    <location>
        <begin position="1055"/>
        <end position="1072"/>
    </location>
</feature>